<organism evidence="4 5">
    <name type="scientific">Pelagimonas varians</name>
    <dbReference type="NCBI Taxonomy" id="696760"/>
    <lineage>
        <taxon>Bacteria</taxon>
        <taxon>Pseudomonadati</taxon>
        <taxon>Pseudomonadota</taxon>
        <taxon>Alphaproteobacteria</taxon>
        <taxon>Rhodobacterales</taxon>
        <taxon>Roseobacteraceae</taxon>
        <taxon>Pelagimonas</taxon>
    </lineage>
</organism>
<feature type="domain" description="Cadherin" evidence="3">
    <location>
        <begin position="1214"/>
        <end position="1312"/>
    </location>
</feature>
<keyword evidence="1" id="KW-0732">Signal</keyword>
<dbReference type="GO" id="GO:0016020">
    <property type="term" value="C:membrane"/>
    <property type="evidence" value="ECO:0007669"/>
    <property type="project" value="InterPro"/>
</dbReference>
<evidence type="ECO:0000313" key="4">
    <source>
        <dbReference type="EMBL" id="SMX49844.1"/>
    </source>
</evidence>
<dbReference type="InterPro" id="IPR002126">
    <property type="entry name" value="Cadherin-like_dom"/>
</dbReference>
<evidence type="ECO:0008006" key="6">
    <source>
        <dbReference type="Google" id="ProtNLM"/>
    </source>
</evidence>
<evidence type="ECO:0000259" key="3">
    <source>
        <dbReference type="PROSITE" id="PS50268"/>
    </source>
</evidence>
<dbReference type="InterPro" id="IPR016187">
    <property type="entry name" value="CTDL_fold"/>
</dbReference>
<dbReference type="InterPro" id="IPR016186">
    <property type="entry name" value="C-type_lectin-like/link_sf"/>
</dbReference>
<dbReference type="NCBIfam" id="NF012211">
    <property type="entry name" value="tand_rpt_95"/>
    <property type="match status" value="3"/>
</dbReference>
<name>A0A238L446_9RHOB</name>
<dbReference type="SUPFAM" id="SSF56436">
    <property type="entry name" value="C-type lectin-like"/>
    <property type="match status" value="1"/>
</dbReference>
<feature type="domain" description="Cadherin" evidence="3">
    <location>
        <begin position="56"/>
        <end position="136"/>
    </location>
</feature>
<gene>
    <name evidence="4" type="ORF">PEV8663_04356</name>
</gene>
<feature type="domain" description="Cadherin" evidence="3">
    <location>
        <begin position="1604"/>
        <end position="1685"/>
    </location>
</feature>
<keyword evidence="5" id="KW-1185">Reference proteome</keyword>
<dbReference type="NCBIfam" id="TIGR01965">
    <property type="entry name" value="VCBS_repeat"/>
    <property type="match status" value="6"/>
</dbReference>
<dbReference type="Gene3D" id="2.60.40.3440">
    <property type="match status" value="1"/>
</dbReference>
<dbReference type="EMBL" id="FXYH01000023">
    <property type="protein sequence ID" value="SMX49844.1"/>
    <property type="molecule type" value="Genomic_DNA"/>
</dbReference>
<dbReference type="SMART" id="SM00034">
    <property type="entry name" value="CLECT"/>
    <property type="match status" value="1"/>
</dbReference>
<dbReference type="CDD" id="cd03603">
    <property type="entry name" value="CLECT_VCBS"/>
    <property type="match status" value="1"/>
</dbReference>
<dbReference type="GO" id="GO:0007156">
    <property type="term" value="P:homophilic cell adhesion via plasma membrane adhesion molecules"/>
    <property type="evidence" value="ECO:0007669"/>
    <property type="project" value="InterPro"/>
</dbReference>
<feature type="domain" description="Cadherin" evidence="3">
    <location>
        <begin position="160"/>
        <end position="240"/>
    </location>
</feature>
<dbReference type="Pfam" id="PF13517">
    <property type="entry name" value="FG-GAP_3"/>
    <property type="match status" value="2"/>
</dbReference>
<dbReference type="Gene3D" id="2.130.10.130">
    <property type="entry name" value="Integrin alpha, N-terminal"/>
    <property type="match status" value="2"/>
</dbReference>
<dbReference type="Proteomes" id="UP000220836">
    <property type="component" value="Unassembled WGS sequence"/>
</dbReference>
<dbReference type="Gene3D" id="2.60.40.10">
    <property type="entry name" value="Immunoglobulins"/>
    <property type="match status" value="2"/>
</dbReference>
<dbReference type="InterPro" id="IPR013517">
    <property type="entry name" value="FG-GAP"/>
</dbReference>
<evidence type="ECO:0000256" key="1">
    <source>
        <dbReference type="ARBA" id="ARBA00022729"/>
    </source>
</evidence>
<dbReference type="PROSITE" id="PS50041">
    <property type="entry name" value="C_TYPE_LECTIN_2"/>
    <property type="match status" value="1"/>
</dbReference>
<dbReference type="InterPro" id="IPR010221">
    <property type="entry name" value="VCBS_dom"/>
</dbReference>
<evidence type="ECO:0000259" key="2">
    <source>
        <dbReference type="PROSITE" id="PS50041"/>
    </source>
</evidence>
<reference evidence="4 5" key="1">
    <citation type="submission" date="2017-05" db="EMBL/GenBank/DDBJ databases">
        <authorList>
            <person name="Song R."/>
            <person name="Chenine A.L."/>
            <person name="Ruprecht R.M."/>
        </authorList>
    </citation>
    <scope>NUCLEOTIDE SEQUENCE [LARGE SCALE GENOMIC DNA]</scope>
    <source>
        <strain evidence="4 5">CECT 8663</strain>
    </source>
</reference>
<dbReference type="Gene3D" id="3.10.100.10">
    <property type="entry name" value="Mannose-Binding Protein A, subunit A"/>
    <property type="match status" value="1"/>
</dbReference>
<dbReference type="InterPro" id="IPR028994">
    <property type="entry name" value="Integrin_alpha_N"/>
</dbReference>
<feature type="domain" description="Cadherin" evidence="3">
    <location>
        <begin position="1321"/>
        <end position="1417"/>
    </location>
</feature>
<sequence>MTVQVTATDAHGATAVNDVVVTVTGTNDAPSLAAGFAAAVEDGPMVDVDLAALGADVDSDNGGSTLSYAVTGAPGEGSASISGTTLTFDPGSDFQNLALNETRDVTVQVTATDAHGATAVNDVVVTVTGTNDAPTLAAGFAAAVEDGPTVDVDLAALGADVDSDNGGSTLSYAVTGAPGEGSASISGTTLTFDPGSDFQNLALNETRDVTVQVTATDAHGATAVNDVVVTVTGTNDAPTIAATTLAATEDGGVFSVDLAPLAADVDSDNDPSDLSYAIPGSPSEGTAVFNGSVFEFNTGTAFQDLGQGETRDVIVNTSVTDRHGAPDTSMVTVTVTGVNDGPVANDDVAALDLGAQALVGFVQNPDNGHYYRYFAGGPSRVEASANAAAMGGYLATLTSQAESDFALTLGDQPLFAFLGASDAAQEGVWRWSEGPEAGQVITGFTPWDPGEPNNSGGAEDDVILYVGSGNIGNWNDIGTGPNANIGFLVELDEAPALPGVVDIDVLSNDTDVDNGAVLTVASVDAVSASGATLSLNGDGTVKYVAGSVFDSLAEGETAVDTLTYTVQDEYGATAQATISVTVTGTNEAPTLAAGFAAAAEDGPTVDVDLAALGADVDSDNDGSTLSYAVTGVPGEGSASISGTTLTFDPGSAFQDLALNETRDVTVQVTATDAHGATAVNDVVVTVTGTNDAPVATMDDNAGDALIEQGFGVLGDDAAAGDVLANDDDVDTSDVLSVIAVSHGGNTVLPGIPGGAMTIIGTFGSLILSTDGTWDYALDNSDPDTDALEDGQTGFDVFTYTVSDGKGGTDTQTLTLGISGSGDNVAPVSADDNFSVVEDTATVLDLLANDTDANNSPVPTQTLSVATINGISVAQGDQVTLTHGMLSIGVGGAVTYTPNQDSTQSDSFSYTISDGLEQSNTGTVNVTVDPVNDAPVIVPITAVEAGFEETIVDVNDGMLGAGSSVGNPGYWYVVDFDAPAGAQTVAIERSPSHPNLTASEIPTNGAVMHINPNNGDFGVSVTSYLDGVATIRPVSEISFPDYSGPVSEIYSGTLSVLDSTNGVTVNWHGTGIEMPGGSFDVRMTATGIDYTDGVGSLGLDTVKTQVTPSVLTGQIAFDDPDAGDTHVAIATGVTLSGTTNGLPPALALAMINVSVASSPVPGVAGAINWEFNPGILGLEFLKPGESMTFDFDIEVDDNAPLWDTKTFSITIHGTNDAPGIFDVTEMAQEDTALSVPFLPAFDRDGDLVSYALNVDAEHGSVVIDPATGAYTYTPDPDFNGIDSFTYYVDDGNGGVSAGTITIDVASVNDDPTLAAGSLAAIEDSGVNVSLDLTTLGDDIDADDDETTLTYTVTGAPSEGTATISGTTLQFNPSTGFQNLAQGETRDVTIQVTATDAHGATGSNDVTVTVTGTNDAPTLDFSSVNPVATDVFTFDDLVIGGAGYTGNVPANYQGYIWSNWSFENADLAPDVVGYANANVSGTQAAFNNGASNTFIGGTDFALTSGWFTAGNVFTSDTNPYDVRVIGYDNGVYVGEVDFSITSQGPVFVEFDQAIFGNVDLLQFQSLDGRIFTVDDLIFNGGRETSAFAATEDGGPVTLDLSAYGNDIDSDDNGSTLTYEVIGAPSEGSASITGTTLSFDPGIDFQDLDDGETRDVVVQVRATDQYGASVVSDVTVTVHGSNESAPVAYTSNLLTSYGGVFVGISDTNGDGAVDGFAAAGDNPDGNTPNYLAVADLNGDGLLDFVVANRGGPPRLHINTGTVDANGVPQFTSVDMPGVPTMFGVNVVDIDNDGDMDILGGSRSSDDFVFVNMGDSNGDDIPEYQSVGLGTTATNGVSYGIDSGDFNNDGYVDIVAAQWSDLATGQPEIIYGLGDTNGDGLPEFATPVDLPEDPNNRWDILPTVGDIDGDGDDDILMATWGTRNTVIYYNDGDTNGDGVTDFRMQTLAGTESNSYDAQLADLDGDGDLDAVVANINGSTRIMINDGDTNGDGELEFTFIEFSQTSSSVSIGDVDNDGDLDIGIAHYTSLHVITNLGDTNGDGISEFSIGAAIPLAQGSFHIDVVFVGDDLFV</sequence>
<accession>A0A238L446</accession>
<dbReference type="InterPro" id="IPR034007">
    <property type="entry name" value="CTLD_bac"/>
</dbReference>
<dbReference type="InterPro" id="IPR040853">
    <property type="entry name" value="RapA2_cadherin-like"/>
</dbReference>
<protein>
    <recommendedName>
        <fullName evidence="6">Tandem-95 repeat protein</fullName>
    </recommendedName>
</protein>
<feature type="domain" description="C-type lectin" evidence="2">
    <location>
        <begin position="366"/>
        <end position="476"/>
    </location>
</feature>
<dbReference type="SUPFAM" id="SSF69318">
    <property type="entry name" value="Integrin alpha N-terminal domain"/>
    <property type="match status" value="2"/>
</dbReference>
<dbReference type="InterPro" id="IPR001304">
    <property type="entry name" value="C-type_lectin-like"/>
</dbReference>
<dbReference type="Gene3D" id="2.60.40.2810">
    <property type="match status" value="1"/>
</dbReference>
<evidence type="ECO:0000313" key="5">
    <source>
        <dbReference type="Proteomes" id="UP000220836"/>
    </source>
</evidence>
<dbReference type="InterPro" id="IPR013783">
    <property type="entry name" value="Ig-like_fold"/>
</dbReference>
<dbReference type="PROSITE" id="PS50268">
    <property type="entry name" value="CADHERIN_2"/>
    <property type="match status" value="6"/>
</dbReference>
<dbReference type="PANTHER" id="PTHR44103">
    <property type="entry name" value="PROPROTEIN CONVERTASE P"/>
    <property type="match status" value="1"/>
</dbReference>
<dbReference type="Pfam" id="PF17803">
    <property type="entry name" value="Cadherin_4"/>
    <property type="match status" value="2"/>
</dbReference>
<dbReference type="PANTHER" id="PTHR44103:SF1">
    <property type="entry name" value="PROPROTEIN CONVERTASE P"/>
    <property type="match status" value="1"/>
</dbReference>
<dbReference type="Pfam" id="PF17963">
    <property type="entry name" value="Big_9"/>
    <property type="match status" value="5"/>
</dbReference>
<dbReference type="GO" id="GO:0005509">
    <property type="term" value="F:calcium ion binding"/>
    <property type="evidence" value="ECO:0007669"/>
    <property type="project" value="InterPro"/>
</dbReference>
<proteinExistence type="predicted"/>
<feature type="domain" description="Cadherin" evidence="3">
    <location>
        <begin position="262"/>
        <end position="344"/>
    </location>
</feature>